<protein>
    <recommendedName>
        <fullName evidence="3">DUF2185 domain-containing protein</fullName>
    </recommendedName>
</protein>
<evidence type="ECO:0008006" key="3">
    <source>
        <dbReference type="Google" id="ProtNLM"/>
    </source>
</evidence>
<keyword evidence="2" id="KW-1185">Reference proteome</keyword>
<comment type="caution">
    <text evidence="1">The sequence shown here is derived from an EMBL/GenBank/DDBJ whole genome shotgun (WGS) entry which is preliminary data.</text>
</comment>
<reference evidence="1 2" key="1">
    <citation type="submission" date="2023-04" db="EMBL/GenBank/DDBJ databases">
        <title>The genome sequence of Polyangium sorediatum DSM14670.</title>
        <authorList>
            <person name="Zhang X."/>
        </authorList>
    </citation>
    <scope>NUCLEOTIDE SEQUENCE [LARGE SCALE GENOMIC DNA]</scope>
    <source>
        <strain evidence="1 2">DSM 14670</strain>
    </source>
</reference>
<evidence type="ECO:0000313" key="2">
    <source>
        <dbReference type="Proteomes" id="UP001160301"/>
    </source>
</evidence>
<name>A0ABT6P659_9BACT</name>
<gene>
    <name evidence="1" type="ORF">QHF89_41520</name>
</gene>
<organism evidence="1 2">
    <name type="scientific">Polyangium sorediatum</name>
    <dbReference type="NCBI Taxonomy" id="889274"/>
    <lineage>
        <taxon>Bacteria</taxon>
        <taxon>Pseudomonadati</taxon>
        <taxon>Myxococcota</taxon>
        <taxon>Polyangia</taxon>
        <taxon>Polyangiales</taxon>
        <taxon>Polyangiaceae</taxon>
        <taxon>Polyangium</taxon>
    </lineage>
</organism>
<dbReference type="EMBL" id="JARZHI010000072">
    <property type="protein sequence ID" value="MDI1436058.1"/>
    <property type="molecule type" value="Genomic_DNA"/>
</dbReference>
<sequence>MKSTETPAYLCSHIFERTRPVLLVSRSEGDWQFLCGDTHPQEEVPHVVGVNHLFEDDPSLAELADLPPDWEAERDAAASPWRRLRIAD</sequence>
<dbReference type="Proteomes" id="UP001160301">
    <property type="component" value="Unassembled WGS sequence"/>
</dbReference>
<accession>A0ABT6P659</accession>
<evidence type="ECO:0000313" key="1">
    <source>
        <dbReference type="EMBL" id="MDI1436058.1"/>
    </source>
</evidence>
<proteinExistence type="predicted"/>